<dbReference type="AlphaFoldDB" id="A0A8J5K9S9"/>
<reference evidence="2 3" key="1">
    <citation type="submission" date="2020-08" db="EMBL/GenBank/DDBJ databases">
        <title>Plant Genome Project.</title>
        <authorList>
            <person name="Zhang R.-G."/>
        </authorList>
    </citation>
    <scope>NUCLEOTIDE SEQUENCE [LARGE SCALE GENOMIC DNA]</scope>
    <source>
        <tissue evidence="2">Rhizome</tissue>
    </source>
</reference>
<evidence type="ECO:0000256" key="1">
    <source>
        <dbReference type="SAM" id="MobiDB-lite"/>
    </source>
</evidence>
<proteinExistence type="predicted"/>
<name>A0A8J5K9S9_ZINOF</name>
<sequence>MVGYVFIVLVKYRSRDIQMVERRREASDAMADREMKAAARCPPESETDEGEEERGRYGSDRGPRPKNKRSGGVLEVRKRKDTTFAVLAGVHSFVACLLKRFRGKDDGSPGVLLQSCLSFGTFSCLIQGLNKNQDAVTLPRMASQHLYWTHC</sequence>
<feature type="compositionally biased region" description="Basic and acidic residues" evidence="1">
    <location>
        <begin position="53"/>
        <end position="63"/>
    </location>
</feature>
<accession>A0A8J5K9S9</accession>
<evidence type="ECO:0000313" key="2">
    <source>
        <dbReference type="EMBL" id="KAG6480025.1"/>
    </source>
</evidence>
<organism evidence="2 3">
    <name type="scientific">Zingiber officinale</name>
    <name type="common">Ginger</name>
    <name type="synonym">Amomum zingiber</name>
    <dbReference type="NCBI Taxonomy" id="94328"/>
    <lineage>
        <taxon>Eukaryota</taxon>
        <taxon>Viridiplantae</taxon>
        <taxon>Streptophyta</taxon>
        <taxon>Embryophyta</taxon>
        <taxon>Tracheophyta</taxon>
        <taxon>Spermatophyta</taxon>
        <taxon>Magnoliopsida</taxon>
        <taxon>Liliopsida</taxon>
        <taxon>Zingiberales</taxon>
        <taxon>Zingiberaceae</taxon>
        <taxon>Zingiber</taxon>
    </lineage>
</organism>
<protein>
    <submittedName>
        <fullName evidence="2">Uncharacterized protein</fullName>
    </submittedName>
</protein>
<dbReference type="EMBL" id="JACMSC010000017">
    <property type="protein sequence ID" value="KAG6480025.1"/>
    <property type="molecule type" value="Genomic_DNA"/>
</dbReference>
<feature type="compositionally biased region" description="Basic and acidic residues" evidence="1">
    <location>
        <begin position="28"/>
        <end position="37"/>
    </location>
</feature>
<dbReference type="Proteomes" id="UP000734854">
    <property type="component" value="Unassembled WGS sequence"/>
</dbReference>
<feature type="region of interest" description="Disordered" evidence="1">
    <location>
        <begin position="28"/>
        <end position="74"/>
    </location>
</feature>
<gene>
    <name evidence="2" type="ORF">ZIOFF_063502</name>
</gene>
<comment type="caution">
    <text evidence="2">The sequence shown here is derived from an EMBL/GenBank/DDBJ whole genome shotgun (WGS) entry which is preliminary data.</text>
</comment>
<evidence type="ECO:0000313" key="3">
    <source>
        <dbReference type="Proteomes" id="UP000734854"/>
    </source>
</evidence>
<keyword evidence="3" id="KW-1185">Reference proteome</keyword>